<name>A0AA88KNP5_NAELO</name>
<dbReference type="EMBL" id="PYSW02000012">
    <property type="protein sequence ID" value="KAG2387821.1"/>
    <property type="molecule type" value="Genomic_DNA"/>
</dbReference>
<dbReference type="GeneID" id="68093871"/>
<accession>A0AA88KNP5</accession>
<dbReference type="Proteomes" id="UP000816034">
    <property type="component" value="Unassembled WGS sequence"/>
</dbReference>
<dbReference type="AlphaFoldDB" id="A0AA88KNP5"/>
<organism evidence="1 2">
    <name type="scientific">Naegleria lovaniensis</name>
    <name type="common">Amoeba</name>
    <dbReference type="NCBI Taxonomy" id="51637"/>
    <lineage>
        <taxon>Eukaryota</taxon>
        <taxon>Discoba</taxon>
        <taxon>Heterolobosea</taxon>
        <taxon>Tetramitia</taxon>
        <taxon>Eutetramitia</taxon>
        <taxon>Vahlkampfiidae</taxon>
        <taxon>Naegleria</taxon>
    </lineage>
</organism>
<reference evidence="1 2" key="1">
    <citation type="journal article" date="2018" name="BMC Genomics">
        <title>The genome of Naegleria lovaniensis, the basis for a comparative approach to unravel pathogenicity factors of the human pathogenic amoeba N. fowleri.</title>
        <authorList>
            <person name="Liechti N."/>
            <person name="Schurch N."/>
            <person name="Bruggmann R."/>
            <person name="Wittwer M."/>
        </authorList>
    </citation>
    <scope>NUCLEOTIDE SEQUENCE [LARGE SCALE GENOMIC DNA]</scope>
    <source>
        <strain evidence="1 2">ATCC 30569</strain>
    </source>
</reference>
<comment type="caution">
    <text evidence="1">The sequence shown here is derived from an EMBL/GenBank/DDBJ whole genome shotgun (WGS) entry which is preliminary data.</text>
</comment>
<proteinExistence type="predicted"/>
<protein>
    <submittedName>
        <fullName evidence="1">Uncharacterized protein</fullName>
    </submittedName>
</protein>
<gene>
    <name evidence="1" type="ORF">C9374_001415</name>
</gene>
<keyword evidence="2" id="KW-1185">Reference proteome</keyword>
<evidence type="ECO:0000313" key="1">
    <source>
        <dbReference type="EMBL" id="KAG2387821.1"/>
    </source>
</evidence>
<dbReference type="RefSeq" id="XP_044551813.1">
    <property type="nucleotide sequence ID" value="XM_044690103.1"/>
</dbReference>
<evidence type="ECO:0000313" key="2">
    <source>
        <dbReference type="Proteomes" id="UP000816034"/>
    </source>
</evidence>
<sequence length="634" mass="73719">MLLNKGTDSYGSFMSFLLRQYYMTSHNIEMAIHNEIQRDPSVLSKFITSHWKEACKGELRPWKRYSHTEAHHRWYHSTLTTDLGTTIIEIDVLRGSFLVDGAPVGRLSSSVTAHPDYIRLFSNYVFDVQPGSVKGTYVTRAQINGAFYKFSQFGDTIEIIEQRPERELKLFSDTFFGTDLPYGFVNDYSHWFDCVSNEILFRPKSFFDPNFVSEVEYILDLNENVLTEKSTGRKLLDVHGGIFREILKPMSRIEDSLFLHLFVNATMDEITLDLPRKGLHFTLMEYKYLKSKEFDMNVVEHCNIGTLIGLRSGIVLESKNCERIILVPCGALHVSRKNETGHQQVQIINSDREYPVKYFAYRVNNLLWQLEGEDNLSSWLFLALLHATTSSVVEDPSQDKQAQRLPKLSPTREYYPYHLHEMENATWPADIPSMAAHDAFIIIASKIYEHSQSLSFLYPQPMKDEKKQPPFPHSLFLNERAYFQSINKYNSNAWLSCDNYSTKQVSNFSLPKKQLEPSSKQDTIRRLAWSSRTKSLYVTANIQYEVYGKMTELKQVQEFPSVVEWFTLDDIHCYFLSLYHIVVTKSNSFVTFLLSYLGYKHGSRYETLLAYLLAIHNRRKQFPQLPATTKKLRT</sequence>